<dbReference type="Pfam" id="PF04525">
    <property type="entry name" value="LOR"/>
    <property type="match status" value="1"/>
</dbReference>
<dbReference type="InterPro" id="IPR038595">
    <property type="entry name" value="LOR_sf"/>
</dbReference>
<dbReference type="InterPro" id="IPR025659">
    <property type="entry name" value="Tubby-like_C"/>
</dbReference>
<dbReference type="InterPro" id="IPR007612">
    <property type="entry name" value="LOR"/>
</dbReference>
<keyword evidence="3" id="KW-1185">Reference proteome</keyword>
<dbReference type="Gramene" id="KZN05909">
    <property type="protein sequence ID" value="KZN05909"/>
    <property type="gene ID" value="DCAR_006746"/>
</dbReference>
<organism evidence="2 3">
    <name type="scientific">Daucus carota subsp. sativus</name>
    <name type="common">Carrot</name>
    <dbReference type="NCBI Taxonomy" id="79200"/>
    <lineage>
        <taxon>Eukaryota</taxon>
        <taxon>Viridiplantae</taxon>
        <taxon>Streptophyta</taxon>
        <taxon>Embryophyta</taxon>
        <taxon>Tracheophyta</taxon>
        <taxon>Spermatophyta</taxon>
        <taxon>Magnoliopsida</taxon>
        <taxon>eudicotyledons</taxon>
        <taxon>Gunneridae</taxon>
        <taxon>Pentapetalae</taxon>
        <taxon>asterids</taxon>
        <taxon>campanulids</taxon>
        <taxon>Apiales</taxon>
        <taxon>Apiaceae</taxon>
        <taxon>Apioideae</taxon>
        <taxon>Scandiceae</taxon>
        <taxon>Daucinae</taxon>
        <taxon>Daucus</taxon>
        <taxon>Daucus sect. Daucus</taxon>
    </lineage>
</organism>
<dbReference type="EMBL" id="CP093344">
    <property type="protein sequence ID" value="WOG88355.1"/>
    <property type="molecule type" value="Genomic_DNA"/>
</dbReference>
<accession>A0A161XG48</accession>
<evidence type="ECO:0000256" key="1">
    <source>
        <dbReference type="ARBA" id="ARBA00005437"/>
    </source>
</evidence>
<sequence>MLKVSPEINLLSPLSCAETARGHSYTIWMKSLLFNGCGCTVFDSNGEIVYRIDNYSMKCRSQVHLMNLQGKVLVSLRRKKLQIFEQWEGFRWTGSGDRTREKEKPWFQVRRDCRILRRSVSSCHVTFGCDYKAKKKYYRIIGFPERSEFKIVLGENQLVAEVKRKQSCGGVVLGKDVLSLKVEALAQIDHLLIMALVIVYGLMNDKL</sequence>
<gene>
    <name evidence="2" type="ORF">DCAR_0207590</name>
</gene>
<dbReference type="Proteomes" id="UP000077755">
    <property type="component" value="Chromosome 2"/>
</dbReference>
<proteinExistence type="inferred from homology"/>
<comment type="similarity">
    <text evidence="1">Belongs to the LOR family.</text>
</comment>
<protein>
    <submittedName>
        <fullName evidence="2">Uncharacterized protein</fullName>
    </submittedName>
</protein>
<dbReference type="OMA" id="CLMDVAG"/>
<dbReference type="PANTHER" id="PTHR31087:SF153">
    <property type="entry name" value="PROTEIN LURP-ONE-RELATED 11"/>
    <property type="match status" value="1"/>
</dbReference>
<dbReference type="AlphaFoldDB" id="A0A161XG48"/>
<name>A0A161XG48_DAUCS</name>
<evidence type="ECO:0000313" key="2">
    <source>
        <dbReference type="EMBL" id="WOG88355.1"/>
    </source>
</evidence>
<dbReference type="PANTHER" id="PTHR31087">
    <property type="match status" value="1"/>
</dbReference>
<evidence type="ECO:0000313" key="3">
    <source>
        <dbReference type="Proteomes" id="UP000077755"/>
    </source>
</evidence>
<reference evidence="2" key="2">
    <citation type="submission" date="2022-03" db="EMBL/GenBank/DDBJ databases">
        <title>Draft title - Genomic analysis of global carrot germplasm unveils the trajectory of domestication and the origin of high carotenoid orange carrot.</title>
        <authorList>
            <person name="Iorizzo M."/>
            <person name="Ellison S."/>
            <person name="Senalik D."/>
            <person name="Macko-Podgorni A."/>
            <person name="Grzebelus D."/>
            <person name="Bostan H."/>
            <person name="Rolling W."/>
            <person name="Curaba J."/>
            <person name="Simon P."/>
        </authorList>
    </citation>
    <scope>NUCLEOTIDE SEQUENCE</scope>
    <source>
        <tissue evidence="2">Leaf</tissue>
    </source>
</reference>
<reference evidence="2" key="1">
    <citation type="journal article" date="2016" name="Nat. Genet.">
        <title>A high-quality carrot genome assembly provides new insights into carotenoid accumulation and asterid genome evolution.</title>
        <authorList>
            <person name="Iorizzo M."/>
            <person name="Ellison S."/>
            <person name="Senalik D."/>
            <person name="Zeng P."/>
            <person name="Satapoomin P."/>
            <person name="Huang J."/>
            <person name="Bowman M."/>
            <person name="Iovene M."/>
            <person name="Sanseverino W."/>
            <person name="Cavagnaro P."/>
            <person name="Yildiz M."/>
            <person name="Macko-Podgorni A."/>
            <person name="Moranska E."/>
            <person name="Grzebelus E."/>
            <person name="Grzebelus D."/>
            <person name="Ashrafi H."/>
            <person name="Zheng Z."/>
            <person name="Cheng S."/>
            <person name="Spooner D."/>
            <person name="Van Deynze A."/>
            <person name="Simon P."/>
        </authorList>
    </citation>
    <scope>NUCLEOTIDE SEQUENCE</scope>
    <source>
        <tissue evidence="2">Leaf</tissue>
    </source>
</reference>
<dbReference type="Gene3D" id="2.40.160.200">
    <property type="entry name" value="LURP1-related"/>
    <property type="match status" value="1"/>
</dbReference>
<dbReference type="SUPFAM" id="SSF54518">
    <property type="entry name" value="Tubby C-terminal domain-like"/>
    <property type="match status" value="1"/>
</dbReference>